<dbReference type="SMR" id="A0A803N948"/>
<reference evidence="4" key="1">
    <citation type="journal article" date="2017" name="Nature">
        <title>The genome of Chenopodium quinoa.</title>
        <authorList>
            <person name="Jarvis D.E."/>
            <person name="Ho Y.S."/>
            <person name="Lightfoot D.J."/>
            <person name="Schmoeckel S.M."/>
            <person name="Li B."/>
            <person name="Borm T.J.A."/>
            <person name="Ohyanagi H."/>
            <person name="Mineta K."/>
            <person name="Michell C.T."/>
            <person name="Saber N."/>
            <person name="Kharbatia N.M."/>
            <person name="Rupper R.R."/>
            <person name="Sharp A.R."/>
            <person name="Dally N."/>
            <person name="Boughton B.A."/>
            <person name="Woo Y.H."/>
            <person name="Gao G."/>
            <person name="Schijlen E.G.W.M."/>
            <person name="Guo X."/>
            <person name="Momin A.A."/>
            <person name="Negrao S."/>
            <person name="Al-Babili S."/>
            <person name="Gehring C."/>
            <person name="Roessner U."/>
            <person name="Jung C."/>
            <person name="Murphy K."/>
            <person name="Arold S.T."/>
            <person name="Gojobori T."/>
            <person name="van der Linden C.G."/>
            <person name="van Loo E.N."/>
            <person name="Jellen E.N."/>
            <person name="Maughan P.J."/>
            <person name="Tester M."/>
        </authorList>
    </citation>
    <scope>NUCLEOTIDE SEQUENCE [LARGE SCALE GENOMIC DNA]</scope>
    <source>
        <strain evidence="4">cv. PI 614886</strain>
    </source>
</reference>
<dbReference type="InterPro" id="IPR002902">
    <property type="entry name" value="GNK2"/>
</dbReference>
<evidence type="ECO:0000313" key="4">
    <source>
        <dbReference type="EnsemblPlants" id="AUR62042399-RA:cds"/>
    </source>
</evidence>
<organism evidence="4 5">
    <name type="scientific">Chenopodium quinoa</name>
    <name type="common">Quinoa</name>
    <dbReference type="NCBI Taxonomy" id="63459"/>
    <lineage>
        <taxon>Eukaryota</taxon>
        <taxon>Viridiplantae</taxon>
        <taxon>Streptophyta</taxon>
        <taxon>Embryophyta</taxon>
        <taxon>Tracheophyta</taxon>
        <taxon>Spermatophyta</taxon>
        <taxon>Magnoliopsida</taxon>
        <taxon>eudicotyledons</taxon>
        <taxon>Gunneridae</taxon>
        <taxon>Pentapetalae</taxon>
        <taxon>Caryophyllales</taxon>
        <taxon>Chenopodiaceae</taxon>
        <taxon>Chenopodioideae</taxon>
        <taxon>Atripliceae</taxon>
        <taxon>Chenopodium</taxon>
    </lineage>
</organism>
<proteinExistence type="predicted"/>
<sequence>MTSACLSSVEGIVYYEECTLHYANLSFSTIKVELPRFIQASHETAKLEIYFNRILGDTVTDLIGNVTAEFPVSSRYFATTTAKYGSETIYTLGQCNPDITSVNCSMCLRNGFSVFTTNYTSSIYGQMFSPICRLSYVLSGDVLSRPWKFSRTFEQRPIFSTGTRGGSVIGAMIASFASVALYLKLL</sequence>
<name>A0A803N948_CHEQI</name>
<keyword evidence="5" id="KW-1185">Reference proteome</keyword>
<dbReference type="Gramene" id="AUR62042399-RA">
    <property type="protein sequence ID" value="AUR62042399-RA:cds"/>
    <property type="gene ID" value="AUR62042399"/>
</dbReference>
<dbReference type="Gene3D" id="3.30.430.20">
    <property type="entry name" value="Gnk2 domain, C-X8-C-X2-C motif"/>
    <property type="match status" value="1"/>
</dbReference>
<reference evidence="4" key="2">
    <citation type="submission" date="2021-03" db="UniProtKB">
        <authorList>
            <consortium name="EnsemblPlants"/>
        </authorList>
    </citation>
    <scope>IDENTIFICATION</scope>
</reference>
<feature type="domain" description="Gnk2-homologous" evidence="3">
    <location>
        <begin position="33"/>
        <end position="141"/>
    </location>
</feature>
<dbReference type="PANTHER" id="PTHR32099">
    <property type="entry name" value="CYSTEINE-RICH REPEAT SECRETORY PROTEIN"/>
    <property type="match status" value="1"/>
</dbReference>
<dbReference type="Pfam" id="PF01657">
    <property type="entry name" value="Stress-antifung"/>
    <property type="match status" value="1"/>
</dbReference>
<evidence type="ECO:0000259" key="3">
    <source>
        <dbReference type="PROSITE" id="PS51473"/>
    </source>
</evidence>
<keyword evidence="2" id="KW-0677">Repeat</keyword>
<dbReference type="PANTHER" id="PTHR32099:SF51">
    <property type="entry name" value="CYSTEINE-RICH RECEPTOR-LIKE PROTEIN KINASE 25 ISOFORM X1"/>
    <property type="match status" value="1"/>
</dbReference>
<accession>A0A803N948</accession>
<dbReference type="InterPro" id="IPR038408">
    <property type="entry name" value="GNK2_sf"/>
</dbReference>
<evidence type="ECO:0000256" key="1">
    <source>
        <dbReference type="ARBA" id="ARBA00022729"/>
    </source>
</evidence>
<dbReference type="PROSITE" id="PS51473">
    <property type="entry name" value="GNK2"/>
    <property type="match status" value="1"/>
</dbReference>
<dbReference type="Proteomes" id="UP000596660">
    <property type="component" value="Unplaced"/>
</dbReference>
<dbReference type="AlphaFoldDB" id="A0A803N948"/>
<evidence type="ECO:0000313" key="5">
    <source>
        <dbReference type="Proteomes" id="UP000596660"/>
    </source>
</evidence>
<protein>
    <recommendedName>
        <fullName evidence="3">Gnk2-homologous domain-containing protein</fullName>
    </recommendedName>
</protein>
<keyword evidence="1" id="KW-0732">Signal</keyword>
<dbReference type="EnsemblPlants" id="AUR62042399-RA">
    <property type="protein sequence ID" value="AUR62042399-RA:cds"/>
    <property type="gene ID" value="AUR62042399"/>
</dbReference>
<evidence type="ECO:0000256" key="2">
    <source>
        <dbReference type="ARBA" id="ARBA00022737"/>
    </source>
</evidence>
<dbReference type="CDD" id="cd23509">
    <property type="entry name" value="Gnk2-like"/>
    <property type="match status" value="1"/>
</dbReference>